<feature type="compositionally biased region" description="Basic and acidic residues" evidence="1">
    <location>
        <begin position="240"/>
        <end position="257"/>
    </location>
</feature>
<feature type="region of interest" description="Disordered" evidence="1">
    <location>
        <begin position="563"/>
        <end position="598"/>
    </location>
</feature>
<gene>
    <name evidence="2" type="ORF">TM35_000082890</name>
</gene>
<dbReference type="EMBL" id="NBCO01000008">
    <property type="protein sequence ID" value="ORC90491.1"/>
    <property type="molecule type" value="Genomic_DNA"/>
</dbReference>
<dbReference type="Proteomes" id="UP000192257">
    <property type="component" value="Unassembled WGS sequence"/>
</dbReference>
<name>A0A1X0P0X8_9TRYP</name>
<feature type="region of interest" description="Disordered" evidence="1">
    <location>
        <begin position="695"/>
        <end position="717"/>
    </location>
</feature>
<dbReference type="GeneID" id="39983934"/>
<feature type="compositionally biased region" description="Polar residues" evidence="1">
    <location>
        <begin position="696"/>
        <end position="710"/>
    </location>
</feature>
<proteinExistence type="predicted"/>
<evidence type="ECO:0000256" key="1">
    <source>
        <dbReference type="SAM" id="MobiDB-lite"/>
    </source>
</evidence>
<reference evidence="2 3" key="1">
    <citation type="submission" date="2017-03" db="EMBL/GenBank/DDBJ databases">
        <title>An alternative strategy for trypanosome survival in the mammalian bloodstream revealed through genome and transcriptome analysis of the ubiquitous bovine parasite Trypanosoma (Megatrypanum) theileri.</title>
        <authorList>
            <person name="Kelly S."/>
            <person name="Ivens A."/>
            <person name="Mott A."/>
            <person name="O'Neill E."/>
            <person name="Emms D."/>
            <person name="Macleod O."/>
            <person name="Voorheis P."/>
            <person name="Matthews J."/>
            <person name="Matthews K."/>
            <person name="Carrington M."/>
        </authorList>
    </citation>
    <scope>NUCLEOTIDE SEQUENCE [LARGE SCALE GENOMIC DNA]</scope>
    <source>
        <strain evidence="2">Edinburgh</strain>
    </source>
</reference>
<feature type="compositionally biased region" description="Basic and acidic residues" evidence="1">
    <location>
        <begin position="580"/>
        <end position="593"/>
    </location>
</feature>
<keyword evidence="3" id="KW-1185">Reference proteome</keyword>
<comment type="caution">
    <text evidence="2">The sequence shown here is derived from an EMBL/GenBank/DDBJ whole genome shotgun (WGS) entry which is preliminary data.</text>
</comment>
<feature type="region of interest" description="Disordered" evidence="1">
    <location>
        <begin position="236"/>
        <end position="257"/>
    </location>
</feature>
<dbReference type="VEuPathDB" id="TriTrypDB:TM35_000082890"/>
<sequence length="717" mass="83358">MVVRWESCIRSMKPLLWLPLAPPIRSRRNVSLSSSMNCFVWSTPLYSKRCLMHSLSPNSSLRDENITIDSHTDEDPVFSFLPPFSSIPLVKLAKLLPDEVIEKLDNGLKNHLERFPNRYRLFRTSNGLLNVELTKGGSLQRRIKPKKKCIKEQPEYQIPHICFPLPNRFFTLESIMKAFDSLGAVDSKNVSDKEEKRILEEEFLEKANLFVRERLFPVKSIQVWLLTEEHIMDESLTTTGKEEEKGTVEEQQTEEKHGKSKLQAFRWVRIKDTEQFDNVLNQLRHEIVKKRLKNGTNMDEKVSCVKPPSAVTTRSTLYTRFITRPVMCSVVEKEKIPDDCNGIIEDYNVYRLCRALNTKTFIQFPELQDIAGDWLTQPLAAVLAIAGEESKTNIEQGVKSHGCSIFDFEYDPLDSTRVVGVRFWLDERRYLPSLYREKTLSELQEELSELKNTSPKKPKNIANHIRVRYIDKKRLLHRCIALHEIGVSPLCHPDVLAYYIFDLLPLDNQLILTGHLPKLLPDDVQRITDARVRSWLKQYPHLFRLVEHPPELFIQRVDVVSEENEGESHMNENNNKKQRKQQEQDIESQEKKNVMTGTSQYQTRYEEQLLVDPDEQLRFMVSLVASRLEVCKSRKLLPSHLPKFMTTELRRAILPRHSGGILSYLQRYPDVFILTYGVHPHEPVVTLTPRFHPNLENASQEGTEPINTVDSVKEKEE</sequence>
<accession>A0A1X0P0X8</accession>
<organism evidence="2 3">
    <name type="scientific">Trypanosoma theileri</name>
    <dbReference type="NCBI Taxonomy" id="67003"/>
    <lineage>
        <taxon>Eukaryota</taxon>
        <taxon>Discoba</taxon>
        <taxon>Euglenozoa</taxon>
        <taxon>Kinetoplastea</taxon>
        <taxon>Metakinetoplastina</taxon>
        <taxon>Trypanosomatida</taxon>
        <taxon>Trypanosomatidae</taxon>
        <taxon>Trypanosoma</taxon>
    </lineage>
</organism>
<dbReference type="AlphaFoldDB" id="A0A1X0P0X8"/>
<evidence type="ECO:0000313" key="2">
    <source>
        <dbReference type="EMBL" id="ORC90491.1"/>
    </source>
</evidence>
<dbReference type="OrthoDB" id="242143at2759"/>
<dbReference type="RefSeq" id="XP_028884557.1">
    <property type="nucleotide sequence ID" value="XM_029024154.1"/>
</dbReference>
<evidence type="ECO:0000313" key="3">
    <source>
        <dbReference type="Proteomes" id="UP000192257"/>
    </source>
</evidence>
<protein>
    <submittedName>
        <fullName evidence="2">Uncharacterized protein</fullName>
    </submittedName>
</protein>